<dbReference type="EMBL" id="GEGO01004402">
    <property type="protein sequence ID" value="JAR91002.1"/>
    <property type="molecule type" value="Transcribed_RNA"/>
</dbReference>
<keyword evidence="1" id="KW-0862">Zinc</keyword>
<evidence type="ECO:0000259" key="3">
    <source>
        <dbReference type="PROSITE" id="PS50158"/>
    </source>
</evidence>
<dbReference type="AlphaFoldDB" id="A0A147BKN0"/>
<feature type="domain" description="CCHC-type" evidence="3">
    <location>
        <begin position="113"/>
        <end position="128"/>
    </location>
</feature>
<reference evidence="4" key="1">
    <citation type="journal article" date="2018" name="PLoS Negl. Trop. Dis.">
        <title>Sialome diversity of ticks revealed by RNAseq of single tick salivary glands.</title>
        <authorList>
            <person name="Perner J."/>
            <person name="Kropackova S."/>
            <person name="Kopacek P."/>
            <person name="Ribeiro J.M."/>
        </authorList>
    </citation>
    <scope>NUCLEOTIDE SEQUENCE</scope>
    <source>
        <strain evidence="4">Siblings of single egg batch collected in Ceske Budejovice</strain>
        <tissue evidence="4">Salivary glands</tissue>
    </source>
</reference>
<evidence type="ECO:0000256" key="1">
    <source>
        <dbReference type="PROSITE-ProRule" id="PRU00047"/>
    </source>
</evidence>
<feature type="non-terminal residue" evidence="4">
    <location>
        <position position="1"/>
    </location>
</feature>
<keyword evidence="1" id="KW-0479">Metal-binding</keyword>
<name>A0A147BKN0_IXORI</name>
<feature type="compositionally biased region" description="Polar residues" evidence="2">
    <location>
        <begin position="231"/>
        <end position="240"/>
    </location>
</feature>
<dbReference type="SMART" id="SM00343">
    <property type="entry name" value="ZnF_C2HC"/>
    <property type="match status" value="2"/>
</dbReference>
<dbReference type="InterPro" id="IPR001878">
    <property type="entry name" value="Znf_CCHC"/>
</dbReference>
<dbReference type="GO" id="GO:0003676">
    <property type="term" value="F:nucleic acid binding"/>
    <property type="evidence" value="ECO:0007669"/>
    <property type="project" value="InterPro"/>
</dbReference>
<dbReference type="PROSITE" id="PS50158">
    <property type="entry name" value="ZF_CCHC"/>
    <property type="match status" value="1"/>
</dbReference>
<evidence type="ECO:0000256" key="2">
    <source>
        <dbReference type="SAM" id="MobiDB-lite"/>
    </source>
</evidence>
<keyword evidence="1" id="KW-0863">Zinc-finger</keyword>
<protein>
    <submittedName>
        <fullName evidence="4">Putative adenylate cyclase type 3-like protein</fullName>
    </submittedName>
</protein>
<dbReference type="GO" id="GO:0008270">
    <property type="term" value="F:zinc ion binding"/>
    <property type="evidence" value="ECO:0007669"/>
    <property type="project" value="UniProtKB-KW"/>
</dbReference>
<dbReference type="InterPro" id="IPR036875">
    <property type="entry name" value="Znf_CCHC_sf"/>
</dbReference>
<feature type="compositionally biased region" description="Polar residues" evidence="2">
    <location>
        <begin position="320"/>
        <end position="337"/>
    </location>
</feature>
<sequence>LLVEINTKQQSDALLALNSVSDYKVSVTPHRKLNTIQGVISENDLLETSEEELVEGLASQGVVGARRITLRRDGVERKTRHVILTFDSTTLPETIKAGYLQCRVRPYVPNPQRCFKCQRFGHGSRSCRGVDTCAKCSSKEHVAEVCENEAKCANCDGPHPAYSRSCPLWKQEKEVLTLKANENIPYHEAKKRFSFLAKGGYAEVVRRGPARPVMASAGTQTSPDDLRVSAESPSKPTGTVLTAPRPKPREGAGPPASTPEQGMAPPASVIPRGRGQPPRTTAPRKPGETSKQLAPKGQLTTSPEEPMEECGLRSDDEATLSGSESSFAAPTTSSGKQNDCAKKKNAPRIKIDFKP</sequence>
<feature type="region of interest" description="Disordered" evidence="2">
    <location>
        <begin position="212"/>
        <end position="355"/>
    </location>
</feature>
<evidence type="ECO:0000313" key="4">
    <source>
        <dbReference type="EMBL" id="JAR91002.1"/>
    </source>
</evidence>
<dbReference type="Gene3D" id="4.10.60.10">
    <property type="entry name" value="Zinc finger, CCHC-type"/>
    <property type="match status" value="1"/>
</dbReference>
<dbReference type="SUPFAM" id="SSF57756">
    <property type="entry name" value="Retrovirus zinc finger-like domains"/>
    <property type="match status" value="1"/>
</dbReference>
<organism evidence="4">
    <name type="scientific">Ixodes ricinus</name>
    <name type="common">Common tick</name>
    <name type="synonym">Acarus ricinus</name>
    <dbReference type="NCBI Taxonomy" id="34613"/>
    <lineage>
        <taxon>Eukaryota</taxon>
        <taxon>Metazoa</taxon>
        <taxon>Ecdysozoa</taxon>
        <taxon>Arthropoda</taxon>
        <taxon>Chelicerata</taxon>
        <taxon>Arachnida</taxon>
        <taxon>Acari</taxon>
        <taxon>Parasitiformes</taxon>
        <taxon>Ixodida</taxon>
        <taxon>Ixodoidea</taxon>
        <taxon>Ixodidae</taxon>
        <taxon>Ixodinae</taxon>
        <taxon>Ixodes</taxon>
    </lineage>
</organism>
<accession>A0A147BKN0</accession>
<proteinExistence type="predicted"/>